<sequence length="316" mass="33491">MTPLRPTARPLRAGGRRLCLTWTVLAVALAGCGPIEAFKASAVGERLGLAPITPCDVSKLEGKRLIGAYLRQVTVTQGFEMFSITGVPRSTGLPRNLDFDDSKIRRLSLSPDGALTGSRRSTITAREGFPKTATLPAVYDMTYRAERIDYTGPMVVGTSATGFEIPTTGRALYGGTVQLSMTRFLEDGSVQTSDSTGRFTVDIGYGSGRARFDVSALETTEGAALPFDRLTWANLGVCGTRVISSGQGNVKTISAEGRASSPFVIGRALAPARSNFESMQFANQERPAPPGAYGGIFSIESDIGTLSAVFLSDNSP</sequence>
<dbReference type="PROSITE" id="PS51257">
    <property type="entry name" value="PROKAR_LIPOPROTEIN"/>
    <property type="match status" value="1"/>
</dbReference>
<evidence type="ECO:0000313" key="2">
    <source>
        <dbReference type="Proteomes" id="UP001318682"/>
    </source>
</evidence>
<gene>
    <name evidence="1" type="ORF">ROLI_001610</name>
</gene>
<accession>A0ABZ2BP35</accession>
<dbReference type="EMBL" id="CP143423">
    <property type="protein sequence ID" value="WVX47096.1"/>
    <property type="molecule type" value="Genomic_DNA"/>
</dbReference>
<protein>
    <submittedName>
        <fullName evidence="1">Uncharacterized protein</fullName>
    </submittedName>
</protein>
<keyword evidence="2" id="KW-1185">Reference proteome</keyword>
<proteinExistence type="predicted"/>
<dbReference type="Proteomes" id="UP001318682">
    <property type="component" value="Chromosome"/>
</dbReference>
<dbReference type="RefSeq" id="WP_187428045.1">
    <property type="nucleotide sequence ID" value="NZ_CP143423.1"/>
</dbReference>
<organism evidence="1 2">
    <name type="scientific">Roseobacter fucihabitans</name>
    <dbReference type="NCBI Taxonomy" id="1537242"/>
    <lineage>
        <taxon>Bacteria</taxon>
        <taxon>Pseudomonadati</taxon>
        <taxon>Pseudomonadota</taxon>
        <taxon>Alphaproteobacteria</taxon>
        <taxon>Rhodobacterales</taxon>
        <taxon>Roseobacteraceae</taxon>
        <taxon>Roseobacter</taxon>
    </lineage>
</organism>
<reference evidence="2" key="1">
    <citation type="submission" date="2024-01" db="EMBL/GenBank/DDBJ databases">
        <title>Roseobacter fucihabitans sp. nov., isolated from the brown alga Fucus spiralis.</title>
        <authorList>
            <person name="Hahnke S."/>
            <person name="Berger M."/>
            <person name="Schlingloff A."/>
            <person name="Athale I."/>
            <person name="Neumann-Schaal M."/>
            <person name="Adenaya A."/>
            <person name="Poehlein A."/>
            <person name="Daniel R."/>
            <person name="Pertersen J."/>
            <person name="Brinkhoff T."/>
        </authorList>
    </citation>
    <scope>NUCLEOTIDE SEQUENCE [LARGE SCALE GENOMIC DNA]</scope>
    <source>
        <strain evidence="2">B14</strain>
    </source>
</reference>
<evidence type="ECO:0000313" key="1">
    <source>
        <dbReference type="EMBL" id="WVX47096.1"/>
    </source>
</evidence>
<name>A0ABZ2BP35_9RHOB</name>